<dbReference type="AlphaFoldDB" id="A0A426Y2P8"/>
<evidence type="ECO:0000313" key="2">
    <source>
        <dbReference type="Proteomes" id="UP000287651"/>
    </source>
</evidence>
<evidence type="ECO:0000313" key="1">
    <source>
        <dbReference type="EMBL" id="RRT46068.1"/>
    </source>
</evidence>
<organism evidence="1 2">
    <name type="scientific">Ensete ventricosum</name>
    <name type="common">Abyssinian banana</name>
    <name type="synonym">Musa ensete</name>
    <dbReference type="NCBI Taxonomy" id="4639"/>
    <lineage>
        <taxon>Eukaryota</taxon>
        <taxon>Viridiplantae</taxon>
        <taxon>Streptophyta</taxon>
        <taxon>Embryophyta</taxon>
        <taxon>Tracheophyta</taxon>
        <taxon>Spermatophyta</taxon>
        <taxon>Magnoliopsida</taxon>
        <taxon>Liliopsida</taxon>
        <taxon>Zingiberales</taxon>
        <taxon>Musaceae</taxon>
        <taxon>Ensete</taxon>
    </lineage>
</organism>
<dbReference type="Proteomes" id="UP000287651">
    <property type="component" value="Unassembled WGS sequence"/>
</dbReference>
<accession>A0A426Y2P8</accession>
<sequence length="123" mass="13337">MVEGNHSLHRKEEHLGSSPFMASLQDTASMPNTVTLLTGGSPWKKDGRSTTNSWGSNIMLLHLLHPRRGEKLQGDSGGMHASTSGIVDAVLSQGCRTCLRDATMNLDLKEVFEMITSDISITV</sequence>
<reference evidence="1 2" key="1">
    <citation type="journal article" date="2014" name="Agronomy (Basel)">
        <title>A Draft Genome Sequence for Ensete ventricosum, the Drought-Tolerant Tree Against Hunger.</title>
        <authorList>
            <person name="Harrison J."/>
            <person name="Moore K.A."/>
            <person name="Paszkiewicz K."/>
            <person name="Jones T."/>
            <person name="Grant M."/>
            <person name="Ambacheew D."/>
            <person name="Muzemil S."/>
            <person name="Studholme D.J."/>
        </authorList>
    </citation>
    <scope>NUCLEOTIDE SEQUENCE [LARGE SCALE GENOMIC DNA]</scope>
</reference>
<comment type="caution">
    <text evidence="1">The sequence shown here is derived from an EMBL/GenBank/DDBJ whole genome shotgun (WGS) entry which is preliminary data.</text>
</comment>
<gene>
    <name evidence="1" type="ORF">B296_00054701</name>
</gene>
<dbReference type="EMBL" id="AMZH03015430">
    <property type="protein sequence ID" value="RRT46068.1"/>
    <property type="molecule type" value="Genomic_DNA"/>
</dbReference>
<protein>
    <submittedName>
        <fullName evidence="1">Uncharacterized protein</fullName>
    </submittedName>
</protein>
<name>A0A426Y2P8_ENSVE</name>
<proteinExistence type="predicted"/>